<feature type="compositionally biased region" description="Pro residues" evidence="1">
    <location>
        <begin position="362"/>
        <end position="377"/>
    </location>
</feature>
<evidence type="ECO:0000256" key="1">
    <source>
        <dbReference type="SAM" id="MobiDB-lite"/>
    </source>
</evidence>
<dbReference type="Pfam" id="PF14309">
    <property type="entry name" value="DUF4378"/>
    <property type="match status" value="1"/>
</dbReference>
<keyword evidence="5" id="KW-1185">Reference proteome</keyword>
<sequence length="767" mass="85047">MTPGVGNGVAQEQRLERQIDRQMGCMAGFLQLFDRHHVLPGRRHYSTRRLATCSIAGSTSPSERSEASSSSFLKESHPPPSSPEACSENRAAAETPGQRTLPLPFPVFEAKDGARTTWRLREGPRLSLDSRAVVDAKGKLRPREIRTAVPVPSGDQSDGSEAADEQRRSPSVVARLMGLDALPSVGGVCRTELDLAELRRSASESRVRRDPSYYGFMDAGSFHKRPPLPCEAAPISTKEFFKTVNLAQFRLSETKKLEPTPRTNYLPPLHRKSFFDAEDFFPEPKQSGTLYIEIEKRLRMRGIDEPARDLDTLKQILEALHLRGLLHSKPRDSSATGHRNLIYDYQSQIPSDAPIVIMKPASKPPQRPWSEPLPPRPGACRQSTPPVRRERGTVDRSIKGGNERRNRAPRSPESPSSPVQRRHLNAVAQKSAQPQRRTSTVSSPRSSPKRTGPDPLAVRSPRSRRPTADASPRERVCPPAEDDATTIISGNSICASPQLDFERSGRRLLERCDKLLHSIAAFTGAEQDTATDQQPSPVSVLDSLSYLGEEVSPSPSPLAKRSIDFKDQVADDWEEEQWSSAASTNHGCGVDGPDMADEDYAYVCDVLRASDRYGDASDAVYAILEKRRCRRQAPDKSKTACLHHRLVFDTVAEILERKRHVSPWCPRAFSRAGGEEALPQVWAEFRRVREQEAADDHEGAACGAVRKDIAAGRADGWAQPAAEMSDAVLHIERLIFKDLVAETIRDLADAGCAAERRPLLPRRKLVF</sequence>
<feature type="compositionally biased region" description="Low complexity" evidence="1">
    <location>
        <begin position="409"/>
        <end position="418"/>
    </location>
</feature>
<dbReference type="AlphaFoldDB" id="A0A4V4H985"/>
<gene>
    <name evidence="4" type="ORF">C4D60_Mb08t27160</name>
</gene>
<protein>
    <recommendedName>
        <fullName evidence="6">DUF4378 domain-containing protein</fullName>
    </recommendedName>
</protein>
<feature type="domain" description="DUF4378" evidence="2">
    <location>
        <begin position="600"/>
        <end position="742"/>
    </location>
</feature>
<dbReference type="Proteomes" id="UP000317650">
    <property type="component" value="Chromosome 8"/>
</dbReference>
<feature type="region of interest" description="Disordered" evidence="1">
    <location>
        <begin position="358"/>
        <end position="484"/>
    </location>
</feature>
<evidence type="ECO:0000259" key="2">
    <source>
        <dbReference type="Pfam" id="PF14309"/>
    </source>
</evidence>
<dbReference type="STRING" id="52838.A0A4V4H985"/>
<evidence type="ECO:0008006" key="6">
    <source>
        <dbReference type="Google" id="ProtNLM"/>
    </source>
</evidence>
<comment type="caution">
    <text evidence="4">The sequence shown here is derived from an EMBL/GenBank/DDBJ whole genome shotgun (WGS) entry which is preliminary data.</text>
</comment>
<dbReference type="Pfam" id="PF14383">
    <property type="entry name" value="VARLMGL"/>
    <property type="match status" value="1"/>
</dbReference>
<feature type="compositionally biased region" description="Basic and acidic residues" evidence="1">
    <location>
        <begin position="387"/>
        <end position="406"/>
    </location>
</feature>
<feature type="compositionally biased region" description="Low complexity" evidence="1">
    <location>
        <begin position="58"/>
        <end position="73"/>
    </location>
</feature>
<name>A0A4V4H985_MUSBA</name>
<feature type="compositionally biased region" description="Low complexity" evidence="1">
    <location>
        <begin position="434"/>
        <end position="450"/>
    </location>
</feature>
<dbReference type="PANTHER" id="PTHR31680:SF12">
    <property type="entry name" value="OS11G0587300 PROTEIN"/>
    <property type="match status" value="1"/>
</dbReference>
<dbReference type="GO" id="GO:0051513">
    <property type="term" value="P:regulation of monopolar cell growth"/>
    <property type="evidence" value="ECO:0007669"/>
    <property type="project" value="InterPro"/>
</dbReference>
<feature type="region of interest" description="Disordered" evidence="1">
    <location>
        <begin position="143"/>
        <end position="169"/>
    </location>
</feature>
<proteinExistence type="predicted"/>
<dbReference type="EMBL" id="PYDT01000002">
    <property type="protein sequence ID" value="THU70645.1"/>
    <property type="molecule type" value="Genomic_DNA"/>
</dbReference>
<evidence type="ECO:0000313" key="4">
    <source>
        <dbReference type="EMBL" id="THU70645.1"/>
    </source>
</evidence>
<organism evidence="4 5">
    <name type="scientific">Musa balbisiana</name>
    <name type="common">Banana</name>
    <dbReference type="NCBI Taxonomy" id="52838"/>
    <lineage>
        <taxon>Eukaryota</taxon>
        <taxon>Viridiplantae</taxon>
        <taxon>Streptophyta</taxon>
        <taxon>Embryophyta</taxon>
        <taxon>Tracheophyta</taxon>
        <taxon>Spermatophyta</taxon>
        <taxon>Magnoliopsida</taxon>
        <taxon>Liliopsida</taxon>
        <taxon>Zingiberales</taxon>
        <taxon>Musaceae</taxon>
        <taxon>Musa</taxon>
    </lineage>
</organism>
<accession>A0A4V4H985</accession>
<reference evidence="4 5" key="1">
    <citation type="journal article" date="2019" name="Nat. Plants">
        <title>Genome sequencing of Musa balbisiana reveals subgenome evolution and function divergence in polyploid bananas.</title>
        <authorList>
            <person name="Yao X."/>
        </authorList>
    </citation>
    <scope>NUCLEOTIDE SEQUENCE [LARGE SCALE GENOMIC DNA]</scope>
    <source>
        <strain evidence="5">cv. DH-PKW</strain>
        <tissue evidence="4">Leaves</tissue>
    </source>
</reference>
<dbReference type="InterPro" id="IPR033334">
    <property type="entry name" value="LNG1/2"/>
</dbReference>
<dbReference type="PANTHER" id="PTHR31680">
    <property type="entry name" value="LONGIFOLIA PROTEIN"/>
    <property type="match status" value="1"/>
</dbReference>
<evidence type="ECO:0000313" key="5">
    <source>
        <dbReference type="Proteomes" id="UP000317650"/>
    </source>
</evidence>
<dbReference type="InterPro" id="IPR025486">
    <property type="entry name" value="DUF4378"/>
</dbReference>
<evidence type="ECO:0000259" key="3">
    <source>
        <dbReference type="Pfam" id="PF14383"/>
    </source>
</evidence>
<feature type="domain" description="DUF3741" evidence="3">
    <location>
        <begin position="164"/>
        <end position="185"/>
    </location>
</feature>
<dbReference type="InterPro" id="IPR032795">
    <property type="entry name" value="DUF3741-assoc"/>
</dbReference>
<feature type="region of interest" description="Disordered" evidence="1">
    <location>
        <begin position="55"/>
        <end position="106"/>
    </location>
</feature>